<evidence type="ECO:0000256" key="2">
    <source>
        <dbReference type="ARBA" id="ARBA00001936"/>
    </source>
</evidence>
<dbReference type="EMBL" id="NGKC01000010">
    <property type="protein sequence ID" value="RSU10915.1"/>
    <property type="molecule type" value="Genomic_DNA"/>
</dbReference>
<comment type="catalytic activity">
    <reaction evidence="1 11">
        <text>D-ribulose 5-phosphate = D-xylulose 5-phosphate</text>
        <dbReference type="Rhea" id="RHEA:13677"/>
        <dbReference type="ChEBI" id="CHEBI:57737"/>
        <dbReference type="ChEBI" id="CHEBI:58121"/>
        <dbReference type="EC" id="5.1.3.1"/>
    </reaction>
</comment>
<dbReference type="SUPFAM" id="SSF51366">
    <property type="entry name" value="Ribulose-phoshate binding barrel"/>
    <property type="match status" value="1"/>
</dbReference>
<sequence>MLVGASILDVDYLEMEKKIRDVEKSGADWLHLDVMDGNFVPNISFGVKLITDIKQRTNLFLDCHLMVQNPTHIVQELIKANVDQITLHIESDGDILHLLRTIKSHGINAGIALNPETEINQIAACLPLVDLVLQMTVVPGKGGQSFIEKTMAKTNYLADYKRRNKLNYIIQVDGGINHQTVLLCKENGVDSVVAGSFLFHSPAIKERVNMLKG</sequence>
<dbReference type="PANTHER" id="PTHR11749">
    <property type="entry name" value="RIBULOSE-5-PHOSPHATE-3-EPIMERASE"/>
    <property type="match status" value="1"/>
</dbReference>
<evidence type="ECO:0000256" key="11">
    <source>
        <dbReference type="PIRNR" id="PIRNR001461"/>
    </source>
</evidence>
<evidence type="ECO:0000256" key="7">
    <source>
        <dbReference type="ARBA" id="ARBA00013188"/>
    </source>
</evidence>
<keyword evidence="11" id="KW-0119">Carbohydrate metabolism</keyword>
<comment type="cofactor">
    <cofactor evidence="13">
        <name>a divalent metal cation</name>
        <dbReference type="ChEBI" id="CHEBI:60240"/>
    </cofactor>
    <text evidence="13">Binds 1 divalent metal cation per subunit.</text>
</comment>
<dbReference type="GO" id="GO:0005737">
    <property type="term" value="C:cytoplasm"/>
    <property type="evidence" value="ECO:0007669"/>
    <property type="project" value="UniProtKB-ARBA"/>
</dbReference>
<evidence type="ECO:0000256" key="13">
    <source>
        <dbReference type="PIRSR" id="PIRSR001461-2"/>
    </source>
</evidence>
<evidence type="ECO:0000256" key="3">
    <source>
        <dbReference type="ARBA" id="ARBA00001941"/>
    </source>
</evidence>
<reference evidence="15 16" key="1">
    <citation type="submission" date="2017-05" db="EMBL/GenBank/DDBJ databases">
        <title>Vagococcus spp. assemblies.</title>
        <authorList>
            <person name="Gulvik C.A."/>
        </authorList>
    </citation>
    <scope>NUCLEOTIDE SEQUENCE [LARGE SCALE GENOMIC DNA]</scope>
    <source>
        <strain evidence="15 16">LMG 24798</strain>
    </source>
</reference>
<feature type="binding site" evidence="14">
    <location>
        <position position="64"/>
    </location>
    <ligand>
        <name>substrate</name>
    </ligand>
</feature>
<evidence type="ECO:0000256" key="10">
    <source>
        <dbReference type="NCBIfam" id="TIGR01163"/>
    </source>
</evidence>
<evidence type="ECO:0000256" key="4">
    <source>
        <dbReference type="ARBA" id="ARBA00001947"/>
    </source>
</evidence>
<keyword evidence="13" id="KW-0862">Zinc</keyword>
<dbReference type="OrthoDB" id="1645589at2"/>
<evidence type="ECO:0000256" key="12">
    <source>
        <dbReference type="PIRSR" id="PIRSR001461-1"/>
    </source>
</evidence>
<feature type="binding site" evidence="14">
    <location>
        <begin position="140"/>
        <end position="143"/>
    </location>
    <ligand>
        <name>substrate</name>
    </ligand>
</feature>
<dbReference type="Proteomes" id="UP000286773">
    <property type="component" value="Unassembled WGS sequence"/>
</dbReference>
<proteinExistence type="inferred from homology"/>
<organism evidence="15 16">
    <name type="scientific">Vagococcus acidifermentans</name>
    <dbReference type="NCBI Taxonomy" id="564710"/>
    <lineage>
        <taxon>Bacteria</taxon>
        <taxon>Bacillati</taxon>
        <taxon>Bacillota</taxon>
        <taxon>Bacilli</taxon>
        <taxon>Lactobacillales</taxon>
        <taxon>Enterococcaceae</taxon>
        <taxon>Vagococcus</taxon>
    </lineage>
</organism>
<evidence type="ECO:0000256" key="1">
    <source>
        <dbReference type="ARBA" id="ARBA00001782"/>
    </source>
</evidence>
<dbReference type="PROSITE" id="PS01085">
    <property type="entry name" value="RIBUL_P_3_EPIMER_1"/>
    <property type="match status" value="1"/>
</dbReference>
<comment type="cofactor">
    <cofactor evidence="3">
        <name>Co(2+)</name>
        <dbReference type="ChEBI" id="CHEBI:48828"/>
    </cofactor>
</comment>
<dbReference type="InterPro" id="IPR000056">
    <property type="entry name" value="Ribul_P_3_epim-like"/>
</dbReference>
<evidence type="ECO:0000256" key="8">
    <source>
        <dbReference type="ARBA" id="ARBA00022723"/>
    </source>
</evidence>
<dbReference type="Gene3D" id="3.20.20.70">
    <property type="entry name" value="Aldolase class I"/>
    <property type="match status" value="1"/>
</dbReference>
<dbReference type="NCBIfam" id="NF004076">
    <property type="entry name" value="PRK05581.1-4"/>
    <property type="match status" value="1"/>
</dbReference>
<feature type="binding site" evidence="13">
    <location>
        <position position="173"/>
    </location>
    <ligand>
        <name>a divalent metal cation</name>
        <dbReference type="ChEBI" id="CHEBI:60240"/>
    </ligand>
</feature>
<evidence type="ECO:0000256" key="14">
    <source>
        <dbReference type="PIRSR" id="PIRSR001461-3"/>
    </source>
</evidence>
<dbReference type="NCBIfam" id="TIGR01163">
    <property type="entry name" value="rpe"/>
    <property type="match status" value="1"/>
</dbReference>
<dbReference type="CDD" id="cd00429">
    <property type="entry name" value="RPE"/>
    <property type="match status" value="1"/>
</dbReference>
<comment type="cofactor">
    <cofactor evidence="5">
        <name>Fe(2+)</name>
        <dbReference type="ChEBI" id="CHEBI:29033"/>
    </cofactor>
</comment>
<evidence type="ECO:0000313" key="16">
    <source>
        <dbReference type="Proteomes" id="UP000286773"/>
    </source>
</evidence>
<evidence type="ECO:0000256" key="6">
    <source>
        <dbReference type="ARBA" id="ARBA00009541"/>
    </source>
</evidence>
<keyword evidence="13" id="KW-0170">Cobalt</keyword>
<comment type="cofactor">
    <cofactor evidence="2">
        <name>Mn(2+)</name>
        <dbReference type="ChEBI" id="CHEBI:29035"/>
    </cofactor>
</comment>
<keyword evidence="13" id="KW-0464">Manganese</keyword>
<feature type="binding site" evidence="14">
    <location>
        <position position="6"/>
    </location>
    <ligand>
        <name>substrate</name>
    </ligand>
</feature>
<dbReference type="RefSeq" id="WP_126814064.1">
    <property type="nucleotide sequence ID" value="NZ_NGKC01000010.1"/>
</dbReference>
<keyword evidence="8 13" id="KW-0479">Metal-binding</keyword>
<dbReference type="GO" id="GO:0006098">
    <property type="term" value="P:pentose-phosphate shunt"/>
    <property type="evidence" value="ECO:0007669"/>
    <property type="project" value="UniProtKB-UniRule"/>
</dbReference>
<feature type="binding site" evidence="14">
    <location>
        <position position="175"/>
    </location>
    <ligand>
        <name>substrate</name>
    </ligand>
</feature>
<dbReference type="FunFam" id="3.20.20.70:FF:000004">
    <property type="entry name" value="Ribulose-phosphate 3-epimerase"/>
    <property type="match status" value="1"/>
</dbReference>
<feature type="binding site" evidence="13">
    <location>
        <position position="31"/>
    </location>
    <ligand>
        <name>a divalent metal cation</name>
        <dbReference type="ChEBI" id="CHEBI:60240"/>
    </ligand>
</feature>
<dbReference type="GO" id="GO:0046872">
    <property type="term" value="F:metal ion binding"/>
    <property type="evidence" value="ECO:0007669"/>
    <property type="project" value="UniProtKB-KW"/>
</dbReference>
<dbReference type="InterPro" id="IPR011060">
    <property type="entry name" value="RibuloseP-bd_barrel"/>
</dbReference>
<dbReference type="InterPro" id="IPR013785">
    <property type="entry name" value="Aldolase_TIM"/>
</dbReference>
<feature type="binding site" evidence="14">
    <location>
        <begin position="195"/>
        <end position="196"/>
    </location>
    <ligand>
        <name>substrate</name>
    </ligand>
</feature>
<dbReference type="Pfam" id="PF00834">
    <property type="entry name" value="Ribul_P_3_epim"/>
    <property type="match status" value="1"/>
</dbReference>
<comment type="similarity">
    <text evidence="6 11">Belongs to the ribulose-phosphate 3-epimerase family.</text>
</comment>
<comment type="cofactor">
    <cofactor evidence="4">
        <name>Zn(2+)</name>
        <dbReference type="ChEBI" id="CHEBI:29105"/>
    </cofactor>
</comment>
<keyword evidence="16" id="KW-1185">Reference proteome</keyword>
<dbReference type="EC" id="5.1.3.1" evidence="7 10"/>
<keyword evidence="9 11" id="KW-0413">Isomerase</keyword>
<evidence type="ECO:0000256" key="5">
    <source>
        <dbReference type="ARBA" id="ARBA00001954"/>
    </source>
</evidence>
<comment type="caution">
    <text evidence="15">The sequence shown here is derived from an EMBL/GenBank/DDBJ whole genome shotgun (WGS) entry which is preliminary data.</text>
</comment>
<feature type="binding site" evidence="13">
    <location>
        <position position="64"/>
    </location>
    <ligand>
        <name>a divalent metal cation</name>
        <dbReference type="ChEBI" id="CHEBI:60240"/>
    </ligand>
</feature>
<gene>
    <name evidence="15" type="ORF">CBF27_09480</name>
</gene>
<feature type="active site" description="Proton donor" evidence="12">
    <location>
        <position position="173"/>
    </location>
</feature>
<accession>A0A430AS74</accession>
<dbReference type="PIRSF" id="PIRSF001461">
    <property type="entry name" value="RPE"/>
    <property type="match status" value="1"/>
</dbReference>
<protein>
    <recommendedName>
        <fullName evidence="7 10">Ribulose-phosphate 3-epimerase</fullName>
        <ecNumber evidence="7 10">5.1.3.1</ecNumber>
    </recommendedName>
</protein>
<dbReference type="InterPro" id="IPR026019">
    <property type="entry name" value="Ribul_P_3_epim"/>
</dbReference>
<dbReference type="AlphaFoldDB" id="A0A430AS74"/>
<dbReference type="GO" id="GO:0004750">
    <property type="term" value="F:D-ribulose-phosphate 3-epimerase activity"/>
    <property type="evidence" value="ECO:0007669"/>
    <property type="project" value="UniProtKB-UniRule"/>
</dbReference>
<feature type="active site" description="Proton acceptor" evidence="12">
    <location>
        <position position="33"/>
    </location>
</feature>
<evidence type="ECO:0000256" key="9">
    <source>
        <dbReference type="ARBA" id="ARBA00023235"/>
    </source>
</evidence>
<evidence type="ECO:0000313" key="15">
    <source>
        <dbReference type="EMBL" id="RSU10915.1"/>
    </source>
</evidence>
<feature type="binding site" evidence="13">
    <location>
        <position position="33"/>
    </location>
    <ligand>
        <name>a divalent metal cation</name>
        <dbReference type="ChEBI" id="CHEBI:60240"/>
    </ligand>
</feature>
<name>A0A430AS74_9ENTE</name>
<dbReference type="GO" id="GO:0005975">
    <property type="term" value="P:carbohydrate metabolic process"/>
    <property type="evidence" value="ECO:0007669"/>
    <property type="project" value="InterPro"/>
</dbReference>